<dbReference type="GO" id="GO:0015658">
    <property type="term" value="F:branched-chain amino acid transmembrane transporter activity"/>
    <property type="evidence" value="ECO:0007669"/>
    <property type="project" value="TreeGrafter"/>
</dbReference>
<evidence type="ECO:0000256" key="4">
    <source>
        <dbReference type="ARBA" id="ARBA00022840"/>
    </source>
</evidence>
<dbReference type="InterPro" id="IPR003439">
    <property type="entry name" value="ABC_transporter-like_ATP-bd"/>
</dbReference>
<dbReference type="SUPFAM" id="SSF52540">
    <property type="entry name" value="P-loop containing nucleoside triphosphate hydrolases"/>
    <property type="match status" value="1"/>
</dbReference>
<keyword evidence="4 7" id="KW-0067">ATP-binding</keyword>
<dbReference type="CDD" id="cd03224">
    <property type="entry name" value="ABC_TM1139_LivF_branched"/>
    <property type="match status" value="1"/>
</dbReference>
<gene>
    <name evidence="7" type="ORF">IBG28_12225</name>
</gene>
<accession>A0A7H1J1X3</accession>
<evidence type="ECO:0000313" key="8">
    <source>
        <dbReference type="Proteomes" id="UP000516370"/>
    </source>
</evidence>
<dbReference type="PROSITE" id="PS00211">
    <property type="entry name" value="ABC_TRANSPORTER_1"/>
    <property type="match status" value="1"/>
</dbReference>
<keyword evidence="5" id="KW-0029">Amino-acid transport</keyword>
<dbReference type="GO" id="GO:0015807">
    <property type="term" value="P:L-amino acid transport"/>
    <property type="evidence" value="ECO:0007669"/>
    <property type="project" value="TreeGrafter"/>
</dbReference>
<dbReference type="Proteomes" id="UP000516370">
    <property type="component" value="Chromosome"/>
</dbReference>
<evidence type="ECO:0000259" key="6">
    <source>
        <dbReference type="PROSITE" id="PS50893"/>
    </source>
</evidence>
<keyword evidence="8" id="KW-1185">Reference proteome</keyword>
<dbReference type="EMBL" id="CP061081">
    <property type="protein sequence ID" value="QNT04489.1"/>
    <property type="molecule type" value="Genomic_DNA"/>
</dbReference>
<dbReference type="PROSITE" id="PS50893">
    <property type="entry name" value="ABC_TRANSPORTER_2"/>
    <property type="match status" value="1"/>
</dbReference>
<feature type="domain" description="ABC transporter" evidence="6">
    <location>
        <begin position="4"/>
        <end position="234"/>
    </location>
</feature>
<dbReference type="GO" id="GO:0016887">
    <property type="term" value="F:ATP hydrolysis activity"/>
    <property type="evidence" value="ECO:0007669"/>
    <property type="project" value="InterPro"/>
</dbReference>
<evidence type="ECO:0000256" key="5">
    <source>
        <dbReference type="ARBA" id="ARBA00022970"/>
    </source>
</evidence>
<dbReference type="Gene3D" id="3.40.50.300">
    <property type="entry name" value="P-loop containing nucleotide triphosphate hydrolases"/>
    <property type="match status" value="1"/>
</dbReference>
<dbReference type="KEGG" id="mard:IBG28_12225"/>
<evidence type="ECO:0000256" key="1">
    <source>
        <dbReference type="ARBA" id="ARBA00005417"/>
    </source>
</evidence>
<dbReference type="InterPro" id="IPR017871">
    <property type="entry name" value="ABC_transporter-like_CS"/>
</dbReference>
<dbReference type="GO" id="GO:0005524">
    <property type="term" value="F:ATP binding"/>
    <property type="evidence" value="ECO:0007669"/>
    <property type="project" value="UniProtKB-KW"/>
</dbReference>
<keyword evidence="3" id="KW-0547">Nucleotide-binding</keyword>
<dbReference type="SMART" id="SM00382">
    <property type="entry name" value="AAA"/>
    <property type="match status" value="1"/>
</dbReference>
<keyword evidence="2" id="KW-0813">Transport</keyword>
<dbReference type="InterPro" id="IPR003593">
    <property type="entry name" value="AAA+_ATPase"/>
</dbReference>
<dbReference type="InterPro" id="IPR052156">
    <property type="entry name" value="BCAA_Transport_ATP-bd_LivF"/>
</dbReference>
<evidence type="ECO:0000256" key="3">
    <source>
        <dbReference type="ARBA" id="ARBA00022741"/>
    </source>
</evidence>
<dbReference type="RefSeq" id="WP_111607210.1">
    <property type="nucleotide sequence ID" value="NZ_BMLJ01000011.1"/>
</dbReference>
<protein>
    <submittedName>
        <fullName evidence="7">ABC transporter ATP-binding protein</fullName>
    </submittedName>
</protein>
<evidence type="ECO:0000313" key="7">
    <source>
        <dbReference type="EMBL" id="QNT04489.1"/>
    </source>
</evidence>
<reference evidence="7 8" key="1">
    <citation type="submission" date="2020-09" db="EMBL/GenBank/DDBJ databases">
        <title>Complete genome sequence of an Arctic sea ice bacterium Marinomonas arctica BSI20414.</title>
        <authorList>
            <person name="Liao L."/>
            <person name="Chen B."/>
        </authorList>
    </citation>
    <scope>NUCLEOTIDE SEQUENCE [LARGE SCALE GENOMIC DNA]</scope>
    <source>
        <strain evidence="7 8">BSI20414</strain>
    </source>
</reference>
<sequence length="240" mass="25581">MSALVVGQLVAKHGLLTAVRGVSFSVKQGEVLSVVGANGAGKTTLFRTLSGVHSIDSGGIFLHDEDISQLPAHQRVRKGLAMVPEGRRLFVDMTVRENLQIAGEHGRSGSWVLDKVVAALPALEPILNKVSGGLSGGQRQAVAIGRALMCNPSVLLLDEVSLGLSPIAVEGLYQSLEQLKKSKETTMIIVEQDLNRAIRFSDHLLCLLEGKVALSGRSDELSHVDITKAYFGLEAEVLNA</sequence>
<proteinExistence type="inferred from homology"/>
<dbReference type="PANTHER" id="PTHR43820:SF5">
    <property type="entry name" value="HIGH-AFFINITY BRANCHED-CHAIN AMINO ACID TRANSPORT ATP-BINDING PROTEIN"/>
    <property type="match status" value="1"/>
</dbReference>
<dbReference type="PANTHER" id="PTHR43820">
    <property type="entry name" value="HIGH-AFFINITY BRANCHED-CHAIN AMINO ACID TRANSPORT ATP-BINDING PROTEIN LIVF"/>
    <property type="match status" value="1"/>
</dbReference>
<dbReference type="Pfam" id="PF00005">
    <property type="entry name" value="ABC_tran"/>
    <property type="match status" value="1"/>
</dbReference>
<comment type="similarity">
    <text evidence="1">Belongs to the ABC transporter superfamily.</text>
</comment>
<organism evidence="7 8">
    <name type="scientific">Marinomonas arctica</name>
    <dbReference type="NCBI Taxonomy" id="383750"/>
    <lineage>
        <taxon>Bacteria</taxon>
        <taxon>Pseudomonadati</taxon>
        <taxon>Pseudomonadota</taxon>
        <taxon>Gammaproteobacteria</taxon>
        <taxon>Oceanospirillales</taxon>
        <taxon>Oceanospirillaceae</taxon>
        <taxon>Marinomonas</taxon>
    </lineage>
</organism>
<evidence type="ECO:0000256" key="2">
    <source>
        <dbReference type="ARBA" id="ARBA00022448"/>
    </source>
</evidence>
<name>A0A7H1J1X3_9GAMM</name>
<dbReference type="AlphaFoldDB" id="A0A7H1J1X3"/>
<dbReference type="InterPro" id="IPR027417">
    <property type="entry name" value="P-loop_NTPase"/>
</dbReference>
<dbReference type="OrthoDB" id="9776369at2"/>